<evidence type="ECO:0000313" key="2">
    <source>
        <dbReference type="EnsemblPlants" id="AES91417"/>
    </source>
</evidence>
<dbReference type="AlphaFoldDB" id="G7JU75"/>
<name>G7JU75_MEDTR</name>
<evidence type="ECO:0000313" key="1">
    <source>
        <dbReference type="EMBL" id="AES91417.1"/>
    </source>
</evidence>
<reference evidence="2" key="3">
    <citation type="submission" date="2015-04" db="UniProtKB">
        <authorList>
            <consortium name="EnsemblPlants"/>
        </authorList>
    </citation>
    <scope>IDENTIFICATION</scope>
    <source>
        <strain evidence="2">cv. Jemalong A17</strain>
    </source>
</reference>
<gene>
    <name evidence="1" type="ordered locus">MTR_4g113260</name>
</gene>
<dbReference type="EMBL" id="CM001220">
    <property type="protein sequence ID" value="AES91417.1"/>
    <property type="molecule type" value="Genomic_DNA"/>
</dbReference>
<protein>
    <submittedName>
        <fullName evidence="1 2">Uncharacterized protein</fullName>
    </submittedName>
</protein>
<reference evidence="1 3" key="2">
    <citation type="journal article" date="2014" name="BMC Genomics">
        <title>An improved genome release (version Mt4.0) for the model legume Medicago truncatula.</title>
        <authorList>
            <person name="Tang H."/>
            <person name="Krishnakumar V."/>
            <person name="Bidwell S."/>
            <person name="Rosen B."/>
            <person name="Chan A."/>
            <person name="Zhou S."/>
            <person name="Gentzbittel L."/>
            <person name="Childs K.L."/>
            <person name="Yandell M."/>
            <person name="Gundlach H."/>
            <person name="Mayer K.F."/>
            <person name="Schwartz D.C."/>
            <person name="Town C.D."/>
        </authorList>
    </citation>
    <scope>GENOME REANNOTATION</scope>
    <source>
        <strain evidence="2 3">cv. Jemalong A17</strain>
    </source>
</reference>
<reference evidence="1 3" key="1">
    <citation type="journal article" date="2011" name="Nature">
        <title>The Medicago genome provides insight into the evolution of rhizobial symbioses.</title>
        <authorList>
            <person name="Young N.D."/>
            <person name="Debelle F."/>
            <person name="Oldroyd G.E."/>
            <person name="Geurts R."/>
            <person name="Cannon S.B."/>
            <person name="Udvardi M.K."/>
            <person name="Benedito V.A."/>
            <person name="Mayer K.F."/>
            <person name="Gouzy J."/>
            <person name="Schoof H."/>
            <person name="Van de Peer Y."/>
            <person name="Proost S."/>
            <person name="Cook D.R."/>
            <person name="Meyers B.C."/>
            <person name="Spannagl M."/>
            <person name="Cheung F."/>
            <person name="De Mita S."/>
            <person name="Krishnakumar V."/>
            <person name="Gundlach H."/>
            <person name="Zhou S."/>
            <person name="Mudge J."/>
            <person name="Bharti A.K."/>
            <person name="Murray J.D."/>
            <person name="Naoumkina M.A."/>
            <person name="Rosen B."/>
            <person name="Silverstein K.A."/>
            <person name="Tang H."/>
            <person name="Rombauts S."/>
            <person name="Zhao P.X."/>
            <person name="Zhou P."/>
            <person name="Barbe V."/>
            <person name="Bardou P."/>
            <person name="Bechner M."/>
            <person name="Bellec A."/>
            <person name="Berger A."/>
            <person name="Berges H."/>
            <person name="Bidwell S."/>
            <person name="Bisseling T."/>
            <person name="Choisne N."/>
            <person name="Couloux A."/>
            <person name="Denny R."/>
            <person name="Deshpande S."/>
            <person name="Dai X."/>
            <person name="Doyle J.J."/>
            <person name="Dudez A.M."/>
            <person name="Farmer A.D."/>
            <person name="Fouteau S."/>
            <person name="Franken C."/>
            <person name="Gibelin C."/>
            <person name="Gish J."/>
            <person name="Goldstein S."/>
            <person name="Gonzalez A.J."/>
            <person name="Green P.J."/>
            <person name="Hallab A."/>
            <person name="Hartog M."/>
            <person name="Hua A."/>
            <person name="Humphray S.J."/>
            <person name="Jeong D.H."/>
            <person name="Jing Y."/>
            <person name="Jocker A."/>
            <person name="Kenton S.M."/>
            <person name="Kim D.J."/>
            <person name="Klee K."/>
            <person name="Lai H."/>
            <person name="Lang C."/>
            <person name="Lin S."/>
            <person name="Macmil S.L."/>
            <person name="Magdelenat G."/>
            <person name="Matthews L."/>
            <person name="McCorrison J."/>
            <person name="Monaghan E.L."/>
            <person name="Mun J.H."/>
            <person name="Najar F.Z."/>
            <person name="Nicholson C."/>
            <person name="Noirot C."/>
            <person name="O'Bleness M."/>
            <person name="Paule C.R."/>
            <person name="Poulain J."/>
            <person name="Prion F."/>
            <person name="Qin B."/>
            <person name="Qu C."/>
            <person name="Retzel E.F."/>
            <person name="Riddle C."/>
            <person name="Sallet E."/>
            <person name="Samain S."/>
            <person name="Samson N."/>
            <person name="Sanders I."/>
            <person name="Saurat O."/>
            <person name="Scarpelli C."/>
            <person name="Schiex T."/>
            <person name="Segurens B."/>
            <person name="Severin A.J."/>
            <person name="Sherrier D.J."/>
            <person name="Shi R."/>
            <person name="Sims S."/>
            <person name="Singer S.R."/>
            <person name="Sinharoy S."/>
            <person name="Sterck L."/>
            <person name="Viollet A."/>
            <person name="Wang B.B."/>
            <person name="Wang K."/>
            <person name="Wang M."/>
            <person name="Wang X."/>
            <person name="Warfsmann J."/>
            <person name="Weissenbach J."/>
            <person name="White D.D."/>
            <person name="White J.D."/>
            <person name="Wiley G.B."/>
            <person name="Wincker P."/>
            <person name="Xing Y."/>
            <person name="Yang L."/>
            <person name="Yao Z."/>
            <person name="Ying F."/>
            <person name="Zhai J."/>
            <person name="Zhou L."/>
            <person name="Zuber A."/>
            <person name="Denarie J."/>
            <person name="Dixon R.A."/>
            <person name="May G.D."/>
            <person name="Schwartz D.C."/>
            <person name="Rogers J."/>
            <person name="Quetier F."/>
            <person name="Town C.D."/>
            <person name="Roe B.A."/>
        </authorList>
    </citation>
    <scope>NUCLEOTIDE SEQUENCE [LARGE SCALE GENOMIC DNA]</scope>
    <source>
        <strain evidence="1">A17</strain>
        <strain evidence="2 3">cv. Jemalong A17</strain>
    </source>
</reference>
<dbReference type="HOGENOM" id="CLU_2389532_0_0_1"/>
<dbReference type="PaxDb" id="3880-AES91417"/>
<dbReference type="STRING" id="3880.G7JU75"/>
<keyword evidence="3" id="KW-1185">Reference proteome</keyword>
<organism evidence="1 3">
    <name type="scientific">Medicago truncatula</name>
    <name type="common">Barrel medic</name>
    <name type="synonym">Medicago tribuloides</name>
    <dbReference type="NCBI Taxonomy" id="3880"/>
    <lineage>
        <taxon>Eukaryota</taxon>
        <taxon>Viridiplantae</taxon>
        <taxon>Streptophyta</taxon>
        <taxon>Embryophyta</taxon>
        <taxon>Tracheophyta</taxon>
        <taxon>Spermatophyta</taxon>
        <taxon>Magnoliopsida</taxon>
        <taxon>eudicotyledons</taxon>
        <taxon>Gunneridae</taxon>
        <taxon>Pentapetalae</taxon>
        <taxon>rosids</taxon>
        <taxon>fabids</taxon>
        <taxon>Fabales</taxon>
        <taxon>Fabaceae</taxon>
        <taxon>Papilionoideae</taxon>
        <taxon>50 kb inversion clade</taxon>
        <taxon>NPAAA clade</taxon>
        <taxon>Hologalegina</taxon>
        <taxon>IRL clade</taxon>
        <taxon>Trifolieae</taxon>
        <taxon>Medicago</taxon>
    </lineage>
</organism>
<evidence type="ECO:0000313" key="3">
    <source>
        <dbReference type="Proteomes" id="UP000002051"/>
    </source>
</evidence>
<dbReference type="Proteomes" id="UP000002051">
    <property type="component" value="Chromosome 4"/>
</dbReference>
<dbReference type="EnsemblPlants" id="AES91417">
    <property type="protein sequence ID" value="AES91417"/>
    <property type="gene ID" value="MTR_4g113260"/>
</dbReference>
<proteinExistence type="predicted"/>
<accession>G7JU75</accession>
<sequence>MGSEGNTLLLDALNCRISVVSDIPHYITFGADLSRPESGEDTCPSVVVVVVVVVVVRWVSEGQYSTRFGNMMSLTPFIRYLDIISPNRYISLVA</sequence>